<name>A0ABQ5IRH0_9ASTR</name>
<keyword evidence="2" id="KW-1185">Reference proteome</keyword>
<organism evidence="1 2">
    <name type="scientific">Tanacetum coccineum</name>
    <dbReference type="NCBI Taxonomy" id="301880"/>
    <lineage>
        <taxon>Eukaryota</taxon>
        <taxon>Viridiplantae</taxon>
        <taxon>Streptophyta</taxon>
        <taxon>Embryophyta</taxon>
        <taxon>Tracheophyta</taxon>
        <taxon>Spermatophyta</taxon>
        <taxon>Magnoliopsida</taxon>
        <taxon>eudicotyledons</taxon>
        <taxon>Gunneridae</taxon>
        <taxon>Pentapetalae</taxon>
        <taxon>asterids</taxon>
        <taxon>campanulids</taxon>
        <taxon>Asterales</taxon>
        <taxon>Asteraceae</taxon>
        <taxon>Asteroideae</taxon>
        <taxon>Anthemideae</taxon>
        <taxon>Anthemidinae</taxon>
        <taxon>Tanacetum</taxon>
    </lineage>
</organism>
<protein>
    <submittedName>
        <fullName evidence="1">Uncharacterized protein</fullName>
    </submittedName>
</protein>
<accession>A0ABQ5IRH0</accession>
<reference evidence="1" key="2">
    <citation type="submission" date="2022-01" db="EMBL/GenBank/DDBJ databases">
        <authorList>
            <person name="Yamashiro T."/>
            <person name="Shiraishi A."/>
            <person name="Satake H."/>
            <person name="Nakayama K."/>
        </authorList>
    </citation>
    <scope>NUCLEOTIDE SEQUENCE</scope>
</reference>
<gene>
    <name evidence="1" type="ORF">Tco_1113199</name>
</gene>
<dbReference type="Proteomes" id="UP001151760">
    <property type="component" value="Unassembled WGS sequence"/>
</dbReference>
<comment type="caution">
    <text evidence="1">The sequence shown here is derived from an EMBL/GenBank/DDBJ whole genome shotgun (WGS) entry which is preliminary data.</text>
</comment>
<evidence type="ECO:0000313" key="1">
    <source>
        <dbReference type="EMBL" id="GJU02861.1"/>
    </source>
</evidence>
<dbReference type="EMBL" id="BQNB010021098">
    <property type="protein sequence ID" value="GJU02861.1"/>
    <property type="molecule type" value="Genomic_DNA"/>
</dbReference>
<evidence type="ECO:0000313" key="2">
    <source>
        <dbReference type="Proteomes" id="UP001151760"/>
    </source>
</evidence>
<reference evidence="1" key="1">
    <citation type="journal article" date="2022" name="Int. J. Mol. Sci.">
        <title>Draft Genome of Tanacetum Coccineum: Genomic Comparison of Closely Related Tanacetum-Family Plants.</title>
        <authorList>
            <person name="Yamashiro T."/>
            <person name="Shiraishi A."/>
            <person name="Nakayama K."/>
            <person name="Satake H."/>
        </authorList>
    </citation>
    <scope>NUCLEOTIDE SEQUENCE</scope>
</reference>
<sequence length="102" mass="11471">MQIETSLIRNKARLVAKGYAQEEGSTQYFNLSDVRENSILNGPLKERFMVGSARWTSDPPVPKRYFIKSGQGFWLELTAIFNADHSRMPDTEKSTSGGITSL</sequence>
<proteinExistence type="predicted"/>